<reference evidence="1 2" key="1">
    <citation type="submission" date="2019-02" db="EMBL/GenBank/DDBJ databases">
        <title>Deep-cultivation of Planctomycetes and their phenomic and genomic characterization uncovers novel biology.</title>
        <authorList>
            <person name="Wiegand S."/>
            <person name="Jogler M."/>
            <person name="Boedeker C."/>
            <person name="Pinto D."/>
            <person name="Vollmers J."/>
            <person name="Rivas-Marin E."/>
            <person name="Kohn T."/>
            <person name="Peeters S.H."/>
            <person name="Heuer A."/>
            <person name="Rast P."/>
            <person name="Oberbeckmann S."/>
            <person name="Bunk B."/>
            <person name="Jeske O."/>
            <person name="Meyerdierks A."/>
            <person name="Storesund J.E."/>
            <person name="Kallscheuer N."/>
            <person name="Luecker S."/>
            <person name="Lage O.M."/>
            <person name="Pohl T."/>
            <person name="Merkel B.J."/>
            <person name="Hornburger P."/>
            <person name="Mueller R.-W."/>
            <person name="Bruemmer F."/>
            <person name="Labrenz M."/>
            <person name="Spormann A.M."/>
            <person name="Op den Camp H."/>
            <person name="Overmann J."/>
            <person name="Amann R."/>
            <person name="Jetten M.S.M."/>
            <person name="Mascher T."/>
            <person name="Medema M.H."/>
            <person name="Devos D.P."/>
            <person name="Kaster A.-K."/>
            <person name="Ovreas L."/>
            <person name="Rohde M."/>
            <person name="Galperin M.Y."/>
            <person name="Jogler C."/>
        </authorList>
    </citation>
    <scope>NUCLEOTIDE SEQUENCE [LARGE SCALE GENOMIC DNA]</scope>
    <source>
        <strain evidence="1 2">Mal4</strain>
    </source>
</reference>
<name>A0A517Z7Q3_9PLAN</name>
<dbReference type="KEGG" id="mri:Mal4_28220"/>
<protein>
    <recommendedName>
        <fullName evidence="3">Esterase</fullName>
    </recommendedName>
</protein>
<dbReference type="OrthoDB" id="9784036at2"/>
<evidence type="ECO:0000313" key="1">
    <source>
        <dbReference type="EMBL" id="QDU38494.1"/>
    </source>
</evidence>
<dbReference type="Proteomes" id="UP000320496">
    <property type="component" value="Chromosome"/>
</dbReference>
<proteinExistence type="predicted"/>
<sequence length="238" mass="26303">MSQWTEVTVDGVTVDLLPPAGGAPATSAAILLPDYDGRSAVQFPVLAAALERAALPVLSPRVAQCWWTRQPDSAKLPTPPLEFVRTSLCGFVSREWNVEPPAVGMGGIGTGGQGALQVAYRHARTFPIVAAIAPAIDFHAWYGRGLDLDQLFDSQEAARQQTVTLHLHPLNWPRHQYLLCDPADPFWFEGCERLASKLFSSGIPFEREFEVTADGNRDPYIDLAAERFVRFFTERLVR</sequence>
<dbReference type="EMBL" id="CP036275">
    <property type="protein sequence ID" value="QDU38494.1"/>
    <property type="molecule type" value="Genomic_DNA"/>
</dbReference>
<gene>
    <name evidence="1" type="ORF">Mal4_28220</name>
</gene>
<organism evidence="1 2">
    <name type="scientific">Maioricimonas rarisocia</name>
    <dbReference type="NCBI Taxonomy" id="2528026"/>
    <lineage>
        <taxon>Bacteria</taxon>
        <taxon>Pseudomonadati</taxon>
        <taxon>Planctomycetota</taxon>
        <taxon>Planctomycetia</taxon>
        <taxon>Planctomycetales</taxon>
        <taxon>Planctomycetaceae</taxon>
        <taxon>Maioricimonas</taxon>
    </lineage>
</organism>
<keyword evidence="2" id="KW-1185">Reference proteome</keyword>
<dbReference type="Gene3D" id="3.40.50.1820">
    <property type="entry name" value="alpha/beta hydrolase"/>
    <property type="match status" value="1"/>
</dbReference>
<dbReference type="RefSeq" id="WP_145369769.1">
    <property type="nucleotide sequence ID" value="NZ_CP036275.1"/>
</dbReference>
<dbReference type="InterPro" id="IPR029058">
    <property type="entry name" value="AB_hydrolase_fold"/>
</dbReference>
<evidence type="ECO:0000313" key="2">
    <source>
        <dbReference type="Proteomes" id="UP000320496"/>
    </source>
</evidence>
<dbReference type="AlphaFoldDB" id="A0A517Z7Q3"/>
<dbReference type="SUPFAM" id="SSF53474">
    <property type="entry name" value="alpha/beta-Hydrolases"/>
    <property type="match status" value="1"/>
</dbReference>
<accession>A0A517Z7Q3</accession>
<evidence type="ECO:0008006" key="3">
    <source>
        <dbReference type="Google" id="ProtNLM"/>
    </source>
</evidence>